<evidence type="ECO:0000313" key="2">
    <source>
        <dbReference type="Proteomes" id="UP000093336"/>
    </source>
</evidence>
<reference evidence="1 2" key="1">
    <citation type="submission" date="2016-05" db="EMBL/GenBank/DDBJ databases">
        <authorList>
            <person name="Prochazka B."/>
            <person name="Indra A."/>
            <person name="Hasenberger P."/>
            <person name="Blaschitz M."/>
            <person name="Wagner L."/>
            <person name="Wewalka G."/>
            <person name="Sorschag S."/>
            <person name="Schmid D."/>
            <person name="Ruppitsch W."/>
        </authorList>
    </citation>
    <scope>NUCLEOTIDE SEQUENCE [LARGE SCALE GENOMIC DNA]</scope>
    <source>
        <strain evidence="1 2">974010_12</strain>
    </source>
</reference>
<gene>
    <name evidence="1" type="ORF">A8135_12035</name>
</gene>
<keyword evidence="2" id="KW-1185">Reference proteome</keyword>
<name>A0ABX2XZB3_9GAMM</name>
<accession>A0ABX2XZB3</accession>
<evidence type="ECO:0000313" key="1">
    <source>
        <dbReference type="EMBL" id="OCH98281.1"/>
    </source>
</evidence>
<comment type="caution">
    <text evidence="1">The sequence shown here is derived from an EMBL/GenBank/DDBJ whole genome shotgun (WGS) entry which is preliminary data.</text>
</comment>
<sequence>MYSVKFFNETTTEITIPNLFFEPSIVLDWESNPPVAEDMKKRLMDKLPEFAQAWKTKGEPLLKNTIRLLGKNFSRHELTASLTLNPQRHSMSQPFVIAVSLYLQEKNQKSMDLFVYEIYRVLLIHYLDEYFNEITQQNSLVNIFKEEADTVKENLALVALMHSVYQLTYGSEMIELLVNSIDDANMQRTWALVIKEDKICQKYIQELLTFQTSKTVTGSQSSIVLSENIPTLFFEHAKDLDKESKSPITPSMIENLNHTLIPKLTEIWQKEGSPLLMETVKLLHKKFARQELTVSVLLNPERLPMSYPFVNNVRRQLRLPGEFQRTEAFFVFTTCRLALFRYLEENYPQLDSLSKLLNKYKSETDIVKNRLFPMAIMKYAYEAQGRINEIETLIKNELNTSESFHVWDIIKKEGNMAFIEELLNYESLAPSLVPIL</sequence>
<dbReference type="RefSeq" id="WP_065620682.1">
    <property type="nucleotide sequence ID" value="NZ_LYOZ01000016.1"/>
</dbReference>
<organism evidence="1 2">
    <name type="scientific">Legionella jamestowniensis</name>
    <dbReference type="NCBI Taxonomy" id="455"/>
    <lineage>
        <taxon>Bacteria</taxon>
        <taxon>Pseudomonadati</taxon>
        <taxon>Pseudomonadota</taxon>
        <taxon>Gammaproteobacteria</taxon>
        <taxon>Legionellales</taxon>
        <taxon>Legionellaceae</taxon>
        <taxon>Legionella</taxon>
    </lineage>
</organism>
<protein>
    <submittedName>
        <fullName evidence="1">Uncharacterized protein</fullName>
    </submittedName>
</protein>
<proteinExistence type="predicted"/>
<dbReference type="EMBL" id="LYOZ01000016">
    <property type="protein sequence ID" value="OCH98281.1"/>
    <property type="molecule type" value="Genomic_DNA"/>
</dbReference>
<dbReference type="Proteomes" id="UP000093336">
    <property type="component" value="Unassembled WGS sequence"/>
</dbReference>